<protein>
    <submittedName>
        <fullName evidence="7">DNA-binding transcriptional regulator, LysR family</fullName>
    </submittedName>
</protein>
<evidence type="ECO:0000256" key="5">
    <source>
        <dbReference type="SAM" id="MobiDB-lite"/>
    </source>
</evidence>
<dbReference type="PANTHER" id="PTHR30346">
    <property type="entry name" value="TRANSCRIPTIONAL DUAL REGULATOR HCAR-RELATED"/>
    <property type="match status" value="1"/>
</dbReference>
<evidence type="ECO:0000256" key="4">
    <source>
        <dbReference type="ARBA" id="ARBA00023163"/>
    </source>
</evidence>
<evidence type="ECO:0000313" key="8">
    <source>
        <dbReference type="Proteomes" id="UP000198217"/>
    </source>
</evidence>
<name>A0A1C5H363_9ACTN</name>
<keyword evidence="4" id="KW-0804">Transcription</keyword>
<comment type="similarity">
    <text evidence="1">Belongs to the LysR transcriptional regulatory family.</text>
</comment>
<dbReference type="Gene3D" id="1.10.10.10">
    <property type="entry name" value="Winged helix-like DNA-binding domain superfamily/Winged helix DNA-binding domain"/>
    <property type="match status" value="1"/>
</dbReference>
<dbReference type="InterPro" id="IPR000847">
    <property type="entry name" value="LysR_HTH_N"/>
</dbReference>
<dbReference type="SUPFAM" id="SSF53850">
    <property type="entry name" value="Periplasmic binding protein-like II"/>
    <property type="match status" value="1"/>
</dbReference>
<organism evidence="7 8">
    <name type="scientific">Micromonospora echinaurantiaca</name>
    <dbReference type="NCBI Taxonomy" id="47857"/>
    <lineage>
        <taxon>Bacteria</taxon>
        <taxon>Bacillati</taxon>
        <taxon>Actinomycetota</taxon>
        <taxon>Actinomycetes</taxon>
        <taxon>Micromonosporales</taxon>
        <taxon>Micromonosporaceae</taxon>
        <taxon>Micromonospora</taxon>
    </lineage>
</organism>
<evidence type="ECO:0000259" key="6">
    <source>
        <dbReference type="PROSITE" id="PS50931"/>
    </source>
</evidence>
<evidence type="ECO:0000313" key="7">
    <source>
        <dbReference type="EMBL" id="SCG40333.1"/>
    </source>
</evidence>
<dbReference type="GO" id="GO:0003677">
    <property type="term" value="F:DNA binding"/>
    <property type="evidence" value="ECO:0007669"/>
    <property type="project" value="UniProtKB-KW"/>
</dbReference>
<gene>
    <name evidence="7" type="ORF">GA0070609_0864</name>
</gene>
<dbReference type="InterPro" id="IPR036390">
    <property type="entry name" value="WH_DNA-bd_sf"/>
</dbReference>
<dbReference type="Proteomes" id="UP000198217">
    <property type="component" value="Chromosome I"/>
</dbReference>
<evidence type="ECO:0000256" key="3">
    <source>
        <dbReference type="ARBA" id="ARBA00023125"/>
    </source>
</evidence>
<dbReference type="AlphaFoldDB" id="A0A1C5H363"/>
<evidence type="ECO:0000256" key="2">
    <source>
        <dbReference type="ARBA" id="ARBA00023015"/>
    </source>
</evidence>
<proteinExistence type="inferred from homology"/>
<dbReference type="InterPro" id="IPR005119">
    <property type="entry name" value="LysR_subst-bd"/>
</dbReference>
<reference evidence="7 8" key="1">
    <citation type="submission" date="2016-06" db="EMBL/GenBank/DDBJ databases">
        <authorList>
            <person name="Kjaerup R.B."/>
            <person name="Dalgaard T.S."/>
            <person name="Juul-Madsen H.R."/>
        </authorList>
    </citation>
    <scope>NUCLEOTIDE SEQUENCE [LARGE SCALE GENOMIC DNA]</scope>
    <source>
        <strain evidence="7 8">DSM 43904</strain>
    </source>
</reference>
<dbReference type="Pfam" id="PF00126">
    <property type="entry name" value="HTH_1"/>
    <property type="match status" value="1"/>
</dbReference>
<dbReference type="SUPFAM" id="SSF46785">
    <property type="entry name" value="Winged helix' DNA-binding domain"/>
    <property type="match status" value="1"/>
</dbReference>
<keyword evidence="2" id="KW-0805">Transcription regulation</keyword>
<dbReference type="RefSeq" id="WP_088992585.1">
    <property type="nucleotide sequence ID" value="NZ_LT607750.1"/>
</dbReference>
<dbReference type="PROSITE" id="PS50931">
    <property type="entry name" value="HTH_LYSR"/>
    <property type="match status" value="1"/>
</dbReference>
<keyword evidence="3 7" id="KW-0238">DNA-binding</keyword>
<accession>A0A1C5H363</accession>
<sequence length="347" mass="36142">MLDVRRLRLLRDLARLGTIAAVAEAHAYTPSAVSQQLAALQRQAGVPLLERAGRRVALTATGEALVRHTEAVLAALEAADATLAAARAGLSGTVRIGAFPSAVRTLLPAALVTLTRDHPALDLMVTELDPVAVPAALRDRRLDVALLHDYDIAPVEPDPALESTPLLDETVYLAVPAEPAPAADGDPVRAARSADWIVGSPGTLCHAVALHACQLAGFRPSVRHHADDFTAVLALVAAGQGVGLVPELAVGQPVPRVRLMPLDVRRRTRVAYRRGAGDHPAVAACVRALRAATDDLLADRPAQRPAGRRPAPAAGGSNVDSAPWRTGPGTVPGDAHEPEPRSTGSSP</sequence>
<dbReference type="InterPro" id="IPR036388">
    <property type="entry name" value="WH-like_DNA-bd_sf"/>
</dbReference>
<feature type="domain" description="HTH lysR-type" evidence="6">
    <location>
        <begin position="2"/>
        <end position="59"/>
    </location>
</feature>
<evidence type="ECO:0000256" key="1">
    <source>
        <dbReference type="ARBA" id="ARBA00009437"/>
    </source>
</evidence>
<dbReference type="Gene3D" id="3.40.190.10">
    <property type="entry name" value="Periplasmic binding protein-like II"/>
    <property type="match status" value="2"/>
</dbReference>
<dbReference type="GO" id="GO:0032993">
    <property type="term" value="C:protein-DNA complex"/>
    <property type="evidence" value="ECO:0007669"/>
    <property type="project" value="TreeGrafter"/>
</dbReference>
<feature type="compositionally biased region" description="Low complexity" evidence="5">
    <location>
        <begin position="303"/>
        <end position="316"/>
    </location>
</feature>
<dbReference type="Pfam" id="PF03466">
    <property type="entry name" value="LysR_substrate"/>
    <property type="match status" value="1"/>
</dbReference>
<feature type="region of interest" description="Disordered" evidence="5">
    <location>
        <begin position="297"/>
        <end position="347"/>
    </location>
</feature>
<keyword evidence="8" id="KW-1185">Reference proteome</keyword>
<dbReference type="EMBL" id="LT607750">
    <property type="protein sequence ID" value="SCG40333.1"/>
    <property type="molecule type" value="Genomic_DNA"/>
</dbReference>
<dbReference type="GO" id="GO:0003700">
    <property type="term" value="F:DNA-binding transcription factor activity"/>
    <property type="evidence" value="ECO:0007669"/>
    <property type="project" value="InterPro"/>
</dbReference>
<dbReference type="PANTHER" id="PTHR30346:SF29">
    <property type="entry name" value="LYSR SUBSTRATE-BINDING"/>
    <property type="match status" value="1"/>
</dbReference>